<reference evidence="2 3" key="1">
    <citation type="submission" date="2018-08" db="EMBL/GenBank/DDBJ databases">
        <title>Genomic investigation of the strawberry pathogen Phytophthora fragariae indicates pathogenicity is determined by transcriptional variation in three key races.</title>
        <authorList>
            <person name="Adams T.M."/>
            <person name="Armitage A.D."/>
            <person name="Sobczyk M.K."/>
            <person name="Bates H.J."/>
            <person name="Dunwell J.M."/>
            <person name="Nellist C.F."/>
            <person name="Harrison R.J."/>
        </authorList>
    </citation>
    <scope>NUCLEOTIDE SEQUENCE [LARGE SCALE GENOMIC DNA]</scope>
    <source>
        <strain evidence="2 3">SCRP333</strain>
    </source>
</reference>
<proteinExistence type="predicted"/>
<name>A0A6A4AQN4_9STRA</name>
<organism evidence="2 3">
    <name type="scientific">Phytophthora rubi</name>
    <dbReference type="NCBI Taxonomy" id="129364"/>
    <lineage>
        <taxon>Eukaryota</taxon>
        <taxon>Sar</taxon>
        <taxon>Stramenopiles</taxon>
        <taxon>Oomycota</taxon>
        <taxon>Peronosporomycetes</taxon>
        <taxon>Peronosporales</taxon>
        <taxon>Peronosporaceae</taxon>
        <taxon>Phytophthora</taxon>
    </lineage>
</organism>
<feature type="region of interest" description="Disordered" evidence="1">
    <location>
        <begin position="85"/>
        <end position="122"/>
    </location>
</feature>
<keyword evidence="3" id="KW-1185">Reference proteome</keyword>
<dbReference type="AlphaFoldDB" id="A0A6A4AQN4"/>
<dbReference type="EMBL" id="QXFT01009688">
    <property type="protein sequence ID" value="KAE9262345.1"/>
    <property type="molecule type" value="Genomic_DNA"/>
</dbReference>
<evidence type="ECO:0000256" key="1">
    <source>
        <dbReference type="SAM" id="MobiDB-lite"/>
    </source>
</evidence>
<comment type="caution">
    <text evidence="2">The sequence shown here is derived from an EMBL/GenBank/DDBJ whole genome shotgun (WGS) entry which is preliminary data.</text>
</comment>
<evidence type="ECO:0000313" key="3">
    <source>
        <dbReference type="Proteomes" id="UP000434957"/>
    </source>
</evidence>
<feature type="compositionally biased region" description="Low complexity" evidence="1">
    <location>
        <begin position="86"/>
        <end position="105"/>
    </location>
</feature>
<sequence>ADVEGGTRTLDNADFVWGEQAKRRATAELGTCPEVAGPEVGWTVDPEIETDPAELDDAGGTHLTEAGYSAVDGSARAALKVTVSDSAEVAAGSTTTSTGLTPESSAETDKGVIPRDKLSTRV</sequence>
<dbReference type="Proteomes" id="UP000434957">
    <property type="component" value="Unassembled WGS sequence"/>
</dbReference>
<protein>
    <submittedName>
        <fullName evidence="2">Uncharacterized protein</fullName>
    </submittedName>
</protein>
<gene>
    <name evidence="2" type="ORF">PR003_g33571</name>
</gene>
<evidence type="ECO:0000313" key="2">
    <source>
        <dbReference type="EMBL" id="KAE9262345.1"/>
    </source>
</evidence>
<feature type="compositionally biased region" description="Basic and acidic residues" evidence="1">
    <location>
        <begin position="107"/>
        <end position="122"/>
    </location>
</feature>
<feature type="non-terminal residue" evidence="2">
    <location>
        <position position="1"/>
    </location>
</feature>
<accession>A0A6A4AQN4</accession>